<keyword evidence="4" id="KW-0274">FAD</keyword>
<evidence type="ECO:0000256" key="3">
    <source>
        <dbReference type="PIRSR" id="PIRSR601613-1"/>
    </source>
</evidence>
<keyword evidence="7" id="KW-1185">Reference proteome</keyword>
<keyword evidence="2 4" id="KW-0560">Oxidoreductase</keyword>
<organism evidence="6 7">
    <name type="scientific">Jimgerdemannia flammicorona</name>
    <dbReference type="NCBI Taxonomy" id="994334"/>
    <lineage>
        <taxon>Eukaryota</taxon>
        <taxon>Fungi</taxon>
        <taxon>Fungi incertae sedis</taxon>
        <taxon>Mucoromycota</taxon>
        <taxon>Mucoromycotina</taxon>
        <taxon>Endogonomycetes</taxon>
        <taxon>Endogonales</taxon>
        <taxon>Endogonaceae</taxon>
        <taxon>Jimgerdemannia</taxon>
    </lineage>
</organism>
<feature type="binding site" evidence="3">
    <location>
        <position position="302"/>
    </location>
    <ligand>
        <name>FAD</name>
        <dbReference type="ChEBI" id="CHEBI:57692"/>
    </ligand>
</feature>
<keyword evidence="4" id="KW-0285">Flavoprotein</keyword>
<dbReference type="PANTHER" id="PTHR10742">
    <property type="entry name" value="FLAVIN MONOAMINE OXIDASE"/>
    <property type="match status" value="1"/>
</dbReference>
<name>A0A433DKG8_9FUNG</name>
<dbReference type="InterPro" id="IPR001613">
    <property type="entry name" value="Flavin_amine_oxidase"/>
</dbReference>
<reference evidence="6 7" key="1">
    <citation type="journal article" date="2018" name="New Phytol.">
        <title>Phylogenomics of Endogonaceae and evolution of mycorrhizas within Mucoromycota.</title>
        <authorList>
            <person name="Chang Y."/>
            <person name="Desiro A."/>
            <person name="Na H."/>
            <person name="Sandor L."/>
            <person name="Lipzen A."/>
            <person name="Clum A."/>
            <person name="Barry K."/>
            <person name="Grigoriev I.V."/>
            <person name="Martin F.M."/>
            <person name="Stajich J.E."/>
            <person name="Smith M.E."/>
            <person name="Bonito G."/>
            <person name="Spatafora J.W."/>
        </authorList>
    </citation>
    <scope>NUCLEOTIDE SEQUENCE [LARGE SCALE GENOMIC DNA]</scope>
    <source>
        <strain evidence="6 7">GMNB39</strain>
    </source>
</reference>
<feature type="domain" description="Amine oxidase" evidence="5">
    <location>
        <begin position="97"/>
        <end position="519"/>
    </location>
</feature>
<dbReference type="Gene3D" id="3.90.660.10">
    <property type="match status" value="1"/>
</dbReference>
<dbReference type="OrthoDB" id="5046242at2759"/>
<dbReference type="GO" id="GO:0006598">
    <property type="term" value="P:polyamine catabolic process"/>
    <property type="evidence" value="ECO:0007669"/>
    <property type="project" value="TreeGrafter"/>
</dbReference>
<dbReference type="GO" id="GO:0016491">
    <property type="term" value="F:oxidoreductase activity"/>
    <property type="evidence" value="ECO:0007669"/>
    <property type="project" value="UniProtKB-KW"/>
</dbReference>
<comment type="similarity">
    <text evidence="4">Belongs to the flavin monoamine oxidase family.</text>
</comment>
<sequence>MAKVIQLADPPILPRAWLCLLSHISEQTRLSTISPTSQHPLWCKKGPCSQRTPNPPTPNEPPNLTMRVSIATCLLLGSTVVLAKTIRTKVAILGAGLSGISAAKTLAHHHKITDIVIVDAQDAIGGRLHDVPFAGIRVELGANWIQGLGKNPIWVMAQQAVLKSVFANYSDIAYYNVNGEADFSKESDAFEEAYTAYLALAGKHQAHKQLDISARTGFSMVGWFPDTPAKEVIEYWSFDWEEAEPAEISSHLWSSISYNATTAFSPDNNFVVDQRGYKLIPEAAAALFLKKNDSRLHLNTIVEKVVYSDYGVQVFTNKGDVIVADYAVSTFSVGVLQHEDVKFYPPFPDWKRQAIFQFHMATYTKIFLNFDHQFWGEPQYFLYADPTRRGYYPVWQNLNAPGYFPKNTRTNILLVTVTDAESKRIELQSDEATQAEIMVVLRSMFGHDIPNPTSILVPRWIKNPLFRGSYSNWPAGETFEEHSNLRAPLGRLWFSGEANSADYFGFAHGAWIEGAKAGENVAQCLKSGDSCHSLNTPYYPELFKCKERPVFKRET</sequence>
<dbReference type="InterPro" id="IPR050281">
    <property type="entry name" value="Flavin_monoamine_oxidase"/>
</dbReference>
<feature type="binding site" evidence="3">
    <location>
        <position position="98"/>
    </location>
    <ligand>
        <name>FAD</name>
        <dbReference type="ChEBI" id="CHEBI:57692"/>
    </ligand>
</feature>
<dbReference type="PRINTS" id="PR00757">
    <property type="entry name" value="AMINEOXDASEF"/>
</dbReference>
<protein>
    <recommendedName>
        <fullName evidence="4">Amine oxidase</fullName>
        <ecNumber evidence="4">1.4.3.-</ecNumber>
    </recommendedName>
</protein>
<evidence type="ECO:0000256" key="1">
    <source>
        <dbReference type="ARBA" id="ARBA00001974"/>
    </source>
</evidence>
<dbReference type="InterPro" id="IPR036188">
    <property type="entry name" value="FAD/NAD-bd_sf"/>
</dbReference>
<proteinExistence type="inferred from homology"/>
<dbReference type="Gene3D" id="3.50.50.60">
    <property type="entry name" value="FAD/NAD(P)-binding domain"/>
    <property type="match status" value="1"/>
</dbReference>
<evidence type="ECO:0000256" key="2">
    <source>
        <dbReference type="ARBA" id="ARBA00023002"/>
    </source>
</evidence>
<dbReference type="PANTHER" id="PTHR10742:SF313">
    <property type="entry name" value="AMINE OXIDASE"/>
    <property type="match status" value="1"/>
</dbReference>
<dbReference type="Pfam" id="PF01593">
    <property type="entry name" value="Amino_oxidase"/>
    <property type="match status" value="1"/>
</dbReference>
<dbReference type="EC" id="1.4.3.-" evidence="4"/>
<dbReference type="SUPFAM" id="SSF51905">
    <property type="entry name" value="FAD/NAD(P)-binding domain"/>
    <property type="match status" value="1"/>
</dbReference>
<dbReference type="SUPFAM" id="SSF54373">
    <property type="entry name" value="FAD-linked reductases, C-terminal domain"/>
    <property type="match status" value="1"/>
</dbReference>
<comment type="cofactor">
    <cofactor evidence="1 4">
        <name>FAD</name>
        <dbReference type="ChEBI" id="CHEBI:57692"/>
    </cofactor>
</comment>
<dbReference type="EMBL" id="RBNI01000767">
    <property type="protein sequence ID" value="RUP51368.1"/>
    <property type="molecule type" value="Genomic_DNA"/>
</dbReference>
<accession>A0A433DKG8</accession>
<evidence type="ECO:0000313" key="6">
    <source>
        <dbReference type="EMBL" id="RUP51368.1"/>
    </source>
</evidence>
<evidence type="ECO:0000259" key="5">
    <source>
        <dbReference type="Pfam" id="PF01593"/>
    </source>
</evidence>
<gene>
    <name evidence="6" type="ORF">BC936DRAFT_148502</name>
</gene>
<comment type="caution">
    <text evidence="6">The sequence shown here is derived from an EMBL/GenBank/DDBJ whole genome shotgun (WGS) entry which is preliminary data.</text>
</comment>
<evidence type="ECO:0000256" key="4">
    <source>
        <dbReference type="RuleBase" id="RU362067"/>
    </source>
</evidence>
<dbReference type="Proteomes" id="UP000268093">
    <property type="component" value="Unassembled WGS sequence"/>
</dbReference>
<dbReference type="InterPro" id="IPR002937">
    <property type="entry name" value="Amino_oxidase"/>
</dbReference>
<dbReference type="AlphaFoldDB" id="A0A433DKG8"/>
<evidence type="ECO:0000313" key="7">
    <source>
        <dbReference type="Proteomes" id="UP000268093"/>
    </source>
</evidence>